<protein>
    <submittedName>
        <fullName evidence="1">Uncharacterized protein</fullName>
    </submittedName>
</protein>
<evidence type="ECO:0000313" key="1">
    <source>
        <dbReference type="EMBL" id="GBM66287.1"/>
    </source>
</evidence>
<reference evidence="1 2" key="1">
    <citation type="journal article" date="2019" name="Sci. Rep.">
        <title>Orb-weaving spider Araneus ventricosus genome elucidates the spidroin gene catalogue.</title>
        <authorList>
            <person name="Kono N."/>
            <person name="Nakamura H."/>
            <person name="Ohtoshi R."/>
            <person name="Moran D.A.P."/>
            <person name="Shinohara A."/>
            <person name="Yoshida Y."/>
            <person name="Fujiwara M."/>
            <person name="Mori M."/>
            <person name="Tomita M."/>
            <person name="Arakawa K."/>
        </authorList>
    </citation>
    <scope>NUCLEOTIDE SEQUENCE [LARGE SCALE GENOMIC DNA]</scope>
</reference>
<proteinExistence type="predicted"/>
<gene>
    <name evidence="1" type="ORF">AVEN_239545_1</name>
</gene>
<dbReference type="EMBL" id="BGPR01002017">
    <property type="protein sequence ID" value="GBM66287.1"/>
    <property type="molecule type" value="Genomic_DNA"/>
</dbReference>
<organism evidence="1 2">
    <name type="scientific">Araneus ventricosus</name>
    <name type="common">Orbweaver spider</name>
    <name type="synonym">Epeira ventricosa</name>
    <dbReference type="NCBI Taxonomy" id="182803"/>
    <lineage>
        <taxon>Eukaryota</taxon>
        <taxon>Metazoa</taxon>
        <taxon>Ecdysozoa</taxon>
        <taxon>Arthropoda</taxon>
        <taxon>Chelicerata</taxon>
        <taxon>Arachnida</taxon>
        <taxon>Araneae</taxon>
        <taxon>Araneomorphae</taxon>
        <taxon>Entelegynae</taxon>
        <taxon>Araneoidea</taxon>
        <taxon>Araneidae</taxon>
        <taxon>Araneus</taxon>
    </lineage>
</organism>
<dbReference type="OrthoDB" id="6421426at2759"/>
<sequence>MGNCPVGLNLHRGAGHKRIHDRKVRVGRKVVNVKQLDNGVYTNRKAISVRPLGESALKDDNGPQTIPIPFTLTILPQCAHSNDQSIVTGIISLGGINPAMSTNHYTDLVPCLHPIWKGPSLTPGRDTRIYNRQQSPAFVAFGQSCWSGRGREL</sequence>
<name>A0A4Y2HLS6_ARAVE</name>
<evidence type="ECO:0000313" key="2">
    <source>
        <dbReference type="Proteomes" id="UP000499080"/>
    </source>
</evidence>
<accession>A0A4Y2HLS6</accession>
<comment type="caution">
    <text evidence="1">The sequence shown here is derived from an EMBL/GenBank/DDBJ whole genome shotgun (WGS) entry which is preliminary data.</text>
</comment>
<dbReference type="AlphaFoldDB" id="A0A4Y2HLS6"/>
<keyword evidence="2" id="KW-1185">Reference proteome</keyword>
<dbReference type="Proteomes" id="UP000499080">
    <property type="component" value="Unassembled WGS sequence"/>
</dbReference>